<evidence type="ECO:0000256" key="6">
    <source>
        <dbReference type="ARBA" id="ARBA00023601"/>
    </source>
</evidence>
<keyword evidence="2" id="KW-0949">S-adenosyl-L-methionine</keyword>
<protein>
    <recommendedName>
        <fullName evidence="7">Radical SAM core domain-containing protein</fullName>
    </recommendedName>
</protein>
<dbReference type="InterPro" id="IPR013785">
    <property type="entry name" value="Aldolase_TIM"/>
</dbReference>
<keyword evidence="4" id="KW-0408">Iron</keyword>
<dbReference type="Proteomes" id="UP000027734">
    <property type="component" value="Unassembled WGS sequence"/>
</dbReference>
<organism evidence="8 9">
    <name type="scientific">Sulfitobacter donghicola DSW-25 = KCTC 12864 = JCM 14565</name>
    <dbReference type="NCBI Taxonomy" id="1300350"/>
    <lineage>
        <taxon>Bacteria</taxon>
        <taxon>Pseudomonadati</taxon>
        <taxon>Pseudomonadota</taxon>
        <taxon>Alphaproteobacteria</taxon>
        <taxon>Rhodobacterales</taxon>
        <taxon>Roseobacteraceae</taxon>
        <taxon>Sulfitobacter</taxon>
    </lineage>
</organism>
<evidence type="ECO:0000256" key="5">
    <source>
        <dbReference type="ARBA" id="ARBA00023014"/>
    </source>
</evidence>
<dbReference type="PANTHER" id="PTHR43273:SF3">
    <property type="entry name" value="ANAEROBIC SULFATASE-MATURATING ENZYME HOMOLOG ASLB-RELATED"/>
    <property type="match status" value="1"/>
</dbReference>
<comment type="similarity">
    <text evidence="6">Belongs to the radical SAM superfamily. Anaerobic sulfatase-maturating enzyme family.</text>
</comment>
<proteinExistence type="inferred from homology"/>
<dbReference type="InterPro" id="IPR023867">
    <property type="entry name" value="Sulphatase_maturase_rSAM"/>
</dbReference>
<dbReference type="eggNOG" id="COG0641">
    <property type="taxonomic scope" value="Bacteria"/>
</dbReference>
<evidence type="ECO:0000256" key="2">
    <source>
        <dbReference type="ARBA" id="ARBA00022691"/>
    </source>
</evidence>
<evidence type="ECO:0000256" key="4">
    <source>
        <dbReference type="ARBA" id="ARBA00023004"/>
    </source>
</evidence>
<accession>A0A073IE25</accession>
<keyword evidence="5" id="KW-0411">Iron-sulfur</keyword>
<evidence type="ECO:0000256" key="1">
    <source>
        <dbReference type="ARBA" id="ARBA00001966"/>
    </source>
</evidence>
<evidence type="ECO:0000259" key="7">
    <source>
        <dbReference type="Pfam" id="PF04055"/>
    </source>
</evidence>
<name>A0A073IE25_9RHOB</name>
<dbReference type="GO" id="GO:0016491">
    <property type="term" value="F:oxidoreductase activity"/>
    <property type="evidence" value="ECO:0007669"/>
    <property type="project" value="InterPro"/>
</dbReference>
<evidence type="ECO:0000256" key="3">
    <source>
        <dbReference type="ARBA" id="ARBA00022723"/>
    </source>
</evidence>
<comment type="cofactor">
    <cofactor evidence="1">
        <name>[4Fe-4S] cluster</name>
        <dbReference type="ChEBI" id="CHEBI:49883"/>
    </cofactor>
</comment>
<dbReference type="InterPro" id="IPR058240">
    <property type="entry name" value="rSAM_sf"/>
</dbReference>
<dbReference type="GO" id="GO:0051536">
    <property type="term" value="F:iron-sulfur cluster binding"/>
    <property type="evidence" value="ECO:0007669"/>
    <property type="project" value="UniProtKB-KW"/>
</dbReference>
<dbReference type="InterPro" id="IPR007197">
    <property type="entry name" value="rSAM"/>
</dbReference>
<evidence type="ECO:0000313" key="8">
    <source>
        <dbReference type="EMBL" id="KEJ87825.1"/>
    </source>
</evidence>
<dbReference type="GO" id="GO:0046872">
    <property type="term" value="F:metal ion binding"/>
    <property type="evidence" value="ECO:0007669"/>
    <property type="project" value="UniProtKB-KW"/>
</dbReference>
<evidence type="ECO:0000313" key="9">
    <source>
        <dbReference type="Proteomes" id="UP000027734"/>
    </source>
</evidence>
<reference evidence="8 9" key="1">
    <citation type="submission" date="2014-01" db="EMBL/GenBank/DDBJ databases">
        <title>Sulfitobacter donghicola JCM 14565 Genome Sequencing.</title>
        <authorList>
            <person name="Lai Q."/>
            <person name="Hong Z."/>
        </authorList>
    </citation>
    <scope>NUCLEOTIDE SEQUENCE [LARGE SCALE GENOMIC DNA]</scope>
    <source>
        <strain evidence="8 9">JCM 14565</strain>
    </source>
</reference>
<keyword evidence="9" id="KW-1185">Reference proteome</keyword>
<dbReference type="Gene3D" id="3.20.20.70">
    <property type="entry name" value="Aldolase class I"/>
    <property type="match status" value="1"/>
</dbReference>
<dbReference type="Pfam" id="PF04055">
    <property type="entry name" value="Radical_SAM"/>
    <property type="match status" value="1"/>
</dbReference>
<dbReference type="EMBL" id="JAMC01000014">
    <property type="protein sequence ID" value="KEJ87825.1"/>
    <property type="molecule type" value="Genomic_DNA"/>
</dbReference>
<feature type="domain" description="Radical SAM core" evidence="7">
    <location>
        <begin position="3"/>
        <end position="127"/>
    </location>
</feature>
<dbReference type="AlphaFoldDB" id="A0A073IE25"/>
<sequence length="332" mass="37281">MPGDCHNFIWHGGEPLVLPFSYLTEFIRIQNDLKVGFSQRELSFSNAIQTNLVSVKPKHIEFLQENDFLVGVSFDAVSGVRVDCAGKETESRVARNMELLRKQGLRFGAITVVGAHNVSRLKDIYRFYKEINCAVRFLPIYRDHLDSRYHHDRASIHDVFDALFGLFKVWVLDRDRISVHPFSSWLEVALGFLSGDKLPIKGKSRITIIDTSAKVYKIRSAYAESEELGELGISVSDDLELAKKTENLVQEPLGSPCADCRFRDYCLGQFVDTARPEMGPYCGVDYLAIEAAVKWIMEDGNLTDAAIQVFNGSRGTSDGETRLEIDGAGFVV</sequence>
<comment type="caution">
    <text evidence="8">The sequence shown here is derived from an EMBL/GenBank/DDBJ whole genome shotgun (WGS) entry which is preliminary data.</text>
</comment>
<dbReference type="STRING" id="1300350.Z948_67"/>
<keyword evidence="3" id="KW-0479">Metal-binding</keyword>
<dbReference type="SUPFAM" id="SSF102114">
    <property type="entry name" value="Radical SAM enzymes"/>
    <property type="match status" value="1"/>
</dbReference>
<dbReference type="PANTHER" id="PTHR43273">
    <property type="entry name" value="ANAEROBIC SULFATASE-MATURATING ENZYME HOMOLOG ASLB-RELATED"/>
    <property type="match status" value="1"/>
</dbReference>
<gene>
    <name evidence="8" type="ORF">DSW25_04920</name>
</gene>